<proteinExistence type="predicted"/>
<gene>
    <name evidence="1" type="ORF">EXIGLDRAFT_777583</name>
</gene>
<evidence type="ECO:0000313" key="1">
    <source>
        <dbReference type="EMBL" id="KZV83421.1"/>
    </source>
</evidence>
<name>A0A165CY85_EXIGL</name>
<dbReference type="Proteomes" id="UP000077266">
    <property type="component" value="Unassembled WGS sequence"/>
</dbReference>
<evidence type="ECO:0000313" key="2">
    <source>
        <dbReference type="Proteomes" id="UP000077266"/>
    </source>
</evidence>
<accession>A0A165CY85</accession>
<reference evidence="1 2" key="1">
    <citation type="journal article" date="2016" name="Mol. Biol. Evol.">
        <title>Comparative Genomics of Early-Diverging Mushroom-Forming Fungi Provides Insights into the Origins of Lignocellulose Decay Capabilities.</title>
        <authorList>
            <person name="Nagy L.G."/>
            <person name="Riley R."/>
            <person name="Tritt A."/>
            <person name="Adam C."/>
            <person name="Daum C."/>
            <person name="Floudas D."/>
            <person name="Sun H."/>
            <person name="Yadav J.S."/>
            <person name="Pangilinan J."/>
            <person name="Larsson K.H."/>
            <person name="Matsuura K."/>
            <person name="Barry K."/>
            <person name="Labutti K."/>
            <person name="Kuo R."/>
            <person name="Ohm R.A."/>
            <person name="Bhattacharya S.S."/>
            <person name="Shirouzu T."/>
            <person name="Yoshinaga Y."/>
            <person name="Martin F.M."/>
            <person name="Grigoriev I.V."/>
            <person name="Hibbett D.S."/>
        </authorList>
    </citation>
    <scope>NUCLEOTIDE SEQUENCE [LARGE SCALE GENOMIC DNA]</scope>
    <source>
        <strain evidence="1 2">HHB12029</strain>
    </source>
</reference>
<dbReference type="EMBL" id="KV426272">
    <property type="protein sequence ID" value="KZV83421.1"/>
    <property type="molecule type" value="Genomic_DNA"/>
</dbReference>
<organism evidence="1 2">
    <name type="scientific">Exidia glandulosa HHB12029</name>
    <dbReference type="NCBI Taxonomy" id="1314781"/>
    <lineage>
        <taxon>Eukaryota</taxon>
        <taxon>Fungi</taxon>
        <taxon>Dikarya</taxon>
        <taxon>Basidiomycota</taxon>
        <taxon>Agaricomycotina</taxon>
        <taxon>Agaricomycetes</taxon>
        <taxon>Auriculariales</taxon>
        <taxon>Exidiaceae</taxon>
        <taxon>Exidia</taxon>
    </lineage>
</organism>
<sequence>MSFSDPYGYIGNSPTLIGILEVWENYPDFTEEALRVCALRIAEELTFAHVAPAQLLHLANANAKEVKSCEQYAERLLVMASCLEREAQRLRGDDIATDHVFRGGVAVVCGSFNDVFECVSRHGLIGVKADGYAADPNSVRPLPPSTFFDALEMAMDGQGLLVPPPPKTAEEYEANDRGHYWIAYDVESSLQRDNLPSDNTLPFDNLPSGKDCLLNAVKHIMGNGRVREERNREAHQIRFRRFLVIAIHELDQVKKIGVPASSEWQSSRPAAVDKMVL</sequence>
<dbReference type="InParanoid" id="A0A165CY85"/>
<dbReference type="AlphaFoldDB" id="A0A165CY85"/>
<protein>
    <submittedName>
        <fullName evidence="1">Uncharacterized protein</fullName>
    </submittedName>
</protein>
<keyword evidence="2" id="KW-1185">Reference proteome</keyword>